<evidence type="ECO:0000256" key="2">
    <source>
        <dbReference type="SAM" id="SignalP"/>
    </source>
</evidence>
<name>A0A3D9N274_9FLAO</name>
<feature type="chain" id="PRO_5017611944" evidence="2">
    <location>
        <begin position="23"/>
        <end position="579"/>
    </location>
</feature>
<evidence type="ECO:0000313" key="4">
    <source>
        <dbReference type="EMBL" id="REE25827.1"/>
    </source>
</evidence>
<sequence>MKKTKPTLVVLLVLCVFNTLIAHEKLHTTLEPHTQTSTDGLSTAKYAAPFTTYIYDDGWLGGIDPIGTITSLDIIIVQSGDLVITANTICAEVRIDAGASLTVNTGVSLEVSVILMSSTSISFSSFISNGTILGSPVVSYDRFTEELGTNDLISSPVTSTEIFVDFAVVNTLTLADNGFVRAFAPYNTMNGAYENYNVNLNLSTPITLGKGYRAATKISGGGFLRFTGTVETGDVNGIALSDAAAGCAWNLIGNPYPSYIDAASFLSENASELDPGYIGIYGYDGDASDGWTIWNSASMAALAGTELIAPGQGFFVKSISGGGSVDFKATMRRTGTSDDFVVGRSSTSPHYGHIKLNLSSGSSNYNTDFYFNSNASEGLDPGYDASIFGVSPPAFSIYSSLVVDNVEIPLAIQALSNTDMTNVVVPLGVNASQGQELVFSIIESDMSDTTNMYLEDAVNNTVTLLNTSDYIFTPATDLSGTGRFFLRFETSTLSTVDVDVESVKIYANNAAKTITINGQLQNNTVAKLFDTNGRLVLTNVLNTNNTTQSIDVSQISSGVYILELDNTTNERRTEKLIIR</sequence>
<dbReference type="RefSeq" id="WP_115808796.1">
    <property type="nucleotide sequence ID" value="NZ_QREI01000002.1"/>
</dbReference>
<reference evidence="4 5" key="1">
    <citation type="submission" date="2018-07" db="EMBL/GenBank/DDBJ databases">
        <title>Genomic Encyclopedia of Type Strains, Phase III (KMG-III): the genomes of soil and plant-associated and newly described type strains.</title>
        <authorList>
            <person name="Whitman W."/>
        </authorList>
    </citation>
    <scope>NUCLEOTIDE SEQUENCE [LARGE SCALE GENOMIC DNA]</scope>
    <source>
        <strain evidence="4 5">CECT 7948</strain>
    </source>
</reference>
<organism evidence="4 5">
    <name type="scientific">Winogradskyella pacifica</name>
    <dbReference type="NCBI Taxonomy" id="664642"/>
    <lineage>
        <taxon>Bacteria</taxon>
        <taxon>Pseudomonadati</taxon>
        <taxon>Bacteroidota</taxon>
        <taxon>Flavobacteriia</taxon>
        <taxon>Flavobacteriales</taxon>
        <taxon>Flavobacteriaceae</taxon>
        <taxon>Winogradskyella</taxon>
    </lineage>
</organism>
<dbReference type="NCBIfam" id="TIGR04183">
    <property type="entry name" value="Por_Secre_tail"/>
    <property type="match status" value="1"/>
</dbReference>
<dbReference type="OrthoDB" id="975384at2"/>
<evidence type="ECO:0000256" key="1">
    <source>
        <dbReference type="ARBA" id="ARBA00022729"/>
    </source>
</evidence>
<evidence type="ECO:0000313" key="5">
    <source>
        <dbReference type="Proteomes" id="UP000256919"/>
    </source>
</evidence>
<keyword evidence="5" id="KW-1185">Reference proteome</keyword>
<dbReference type="AlphaFoldDB" id="A0A3D9N274"/>
<feature type="domain" description="Secretion system C-terminal sorting" evidence="3">
    <location>
        <begin position="505"/>
        <end position="578"/>
    </location>
</feature>
<proteinExistence type="predicted"/>
<dbReference type="Pfam" id="PF18962">
    <property type="entry name" value="Por_Secre_tail"/>
    <property type="match status" value="1"/>
</dbReference>
<feature type="signal peptide" evidence="2">
    <location>
        <begin position="1"/>
        <end position="22"/>
    </location>
</feature>
<gene>
    <name evidence="4" type="ORF">DFQ09_102418</name>
</gene>
<keyword evidence="1 2" id="KW-0732">Signal</keyword>
<dbReference type="InterPro" id="IPR026444">
    <property type="entry name" value="Secre_tail"/>
</dbReference>
<dbReference type="Proteomes" id="UP000256919">
    <property type="component" value="Unassembled WGS sequence"/>
</dbReference>
<dbReference type="EMBL" id="QREI01000002">
    <property type="protein sequence ID" value="REE25827.1"/>
    <property type="molecule type" value="Genomic_DNA"/>
</dbReference>
<accession>A0A3D9N274</accession>
<comment type="caution">
    <text evidence="4">The sequence shown here is derived from an EMBL/GenBank/DDBJ whole genome shotgun (WGS) entry which is preliminary data.</text>
</comment>
<protein>
    <submittedName>
        <fullName evidence="4">Putative secreted protein (Por secretion system target)</fullName>
    </submittedName>
</protein>
<evidence type="ECO:0000259" key="3">
    <source>
        <dbReference type="Pfam" id="PF18962"/>
    </source>
</evidence>